<dbReference type="Proteomes" id="UP000694395">
    <property type="component" value="Chromosome 1"/>
</dbReference>
<keyword evidence="7" id="KW-0333">Golgi apparatus</keyword>
<dbReference type="InterPro" id="IPR028565">
    <property type="entry name" value="MHD"/>
</dbReference>
<dbReference type="InterPro" id="IPR013865">
    <property type="entry name" value="FAM32A"/>
</dbReference>
<evidence type="ECO:0000256" key="8">
    <source>
        <dbReference type="ARBA" id="ARBA00023136"/>
    </source>
</evidence>
<evidence type="ECO:0000256" key="11">
    <source>
        <dbReference type="SAM" id="MobiDB-lite"/>
    </source>
</evidence>
<comment type="similarity">
    <text evidence="3">Belongs to the adaptor complexes medium subunit family.</text>
</comment>
<dbReference type="GO" id="GO:0005802">
    <property type="term" value="C:trans-Golgi network"/>
    <property type="evidence" value="ECO:0007669"/>
    <property type="project" value="UniProtKB-ARBA"/>
</dbReference>
<evidence type="ECO:0000256" key="1">
    <source>
        <dbReference type="ARBA" id="ARBA00004145"/>
    </source>
</evidence>
<dbReference type="GeneTree" id="ENSGT00940000157924"/>
<protein>
    <submittedName>
        <fullName evidence="13">Adaptor related protein complex 1 subunit mu 1</fullName>
    </submittedName>
</protein>
<dbReference type="InterPro" id="IPR001392">
    <property type="entry name" value="Clathrin_mu"/>
</dbReference>
<dbReference type="GO" id="GO:0030131">
    <property type="term" value="C:clathrin adaptor complex"/>
    <property type="evidence" value="ECO:0007669"/>
    <property type="project" value="UniProtKB-UniRule"/>
</dbReference>
<dbReference type="SUPFAM" id="SSF49447">
    <property type="entry name" value="Second domain of Mu2 adaptin subunit (ap50) of ap2 adaptor"/>
    <property type="match status" value="1"/>
</dbReference>
<dbReference type="PROSITE" id="PS00990">
    <property type="entry name" value="CLAT_ADAPTOR_M_1"/>
    <property type="match status" value="1"/>
</dbReference>
<dbReference type="InterPro" id="IPR050431">
    <property type="entry name" value="Adaptor_comp_med_subunit"/>
</dbReference>
<gene>
    <name evidence="13" type="primary">LOC110501398</name>
</gene>
<keyword evidence="6" id="KW-0653">Protein transport</keyword>
<dbReference type="PANTHER" id="PTHR10529">
    <property type="entry name" value="AP COMPLEX SUBUNIT MU"/>
    <property type="match status" value="1"/>
</dbReference>
<evidence type="ECO:0000313" key="14">
    <source>
        <dbReference type="Proteomes" id="UP000694395"/>
    </source>
</evidence>
<keyword evidence="5" id="KW-0597">Phosphoprotein</keyword>
<dbReference type="InterPro" id="IPR011012">
    <property type="entry name" value="Longin-like_dom_sf"/>
</dbReference>
<dbReference type="GO" id="GO:0030665">
    <property type="term" value="C:clathrin-coated vesicle membrane"/>
    <property type="evidence" value="ECO:0007669"/>
    <property type="project" value="UniProtKB-SubCell"/>
</dbReference>
<evidence type="ECO:0000256" key="6">
    <source>
        <dbReference type="ARBA" id="ARBA00022927"/>
    </source>
</evidence>
<dbReference type="SUPFAM" id="SSF64356">
    <property type="entry name" value="SNARE-like"/>
    <property type="match status" value="1"/>
</dbReference>
<evidence type="ECO:0000256" key="7">
    <source>
        <dbReference type="ARBA" id="ARBA00023034"/>
    </source>
</evidence>
<dbReference type="FunFam" id="2.60.40.1170:FF:000002">
    <property type="entry name" value="AP-1 complex subunit mu-1 isoform 1"/>
    <property type="match status" value="1"/>
</dbReference>
<comment type="subcellular location">
    <subcellularLocation>
        <location evidence="1">Cytoplasmic vesicle</location>
        <location evidence="1">Clathrin-coated vesicle membrane</location>
        <topology evidence="1">Peripheral membrane protein</topology>
        <orientation evidence="1">Cytoplasmic side</orientation>
    </subcellularLocation>
    <subcellularLocation>
        <location evidence="2">Golgi apparatus</location>
    </subcellularLocation>
</comment>
<feature type="region of interest" description="Disordered" evidence="11">
    <location>
        <begin position="99"/>
        <end position="128"/>
    </location>
</feature>
<evidence type="ECO:0000313" key="13">
    <source>
        <dbReference type="Ensembl" id="ENSOMYP00000051694.2"/>
    </source>
</evidence>
<proteinExistence type="inferred from homology"/>
<dbReference type="Pfam" id="PF00928">
    <property type="entry name" value="Adap_comp_sub"/>
    <property type="match status" value="1"/>
</dbReference>
<evidence type="ECO:0000256" key="2">
    <source>
        <dbReference type="ARBA" id="ARBA00004555"/>
    </source>
</evidence>
<dbReference type="PRINTS" id="PR00314">
    <property type="entry name" value="CLATHRINADPT"/>
</dbReference>
<keyword evidence="4" id="KW-0813">Transport</keyword>
<feature type="domain" description="MHD" evidence="12">
    <location>
        <begin position="320"/>
        <end position="573"/>
    </location>
</feature>
<comment type="function">
    <text evidence="10">Subunit of clathrin-associated adaptor protein complex 1 that plays a role in protein sorting in the trans-Golgi network (TGN) and endosomes. The AP complexes mediate the recruitment of clathrin to membranes and the recognition of sorting signals within the cytosolic tails of transmembrane cargo molecules.</text>
</comment>
<dbReference type="AlphaFoldDB" id="A0A8C7RKD3"/>
<dbReference type="Ensembl" id="ENSOMYT00000056216.2">
    <property type="protein sequence ID" value="ENSOMYP00000051694.2"/>
    <property type="gene ID" value="ENSOMYG00000023577.2"/>
</dbReference>
<dbReference type="PROSITE" id="PS00991">
    <property type="entry name" value="CLAT_ADAPTOR_M_2"/>
    <property type="match status" value="1"/>
</dbReference>
<dbReference type="GO" id="GO:0006886">
    <property type="term" value="P:intracellular protein transport"/>
    <property type="evidence" value="ECO:0007669"/>
    <property type="project" value="UniProtKB-UniRule"/>
</dbReference>
<organism evidence="13 14">
    <name type="scientific">Oncorhynchus mykiss</name>
    <name type="common">Rainbow trout</name>
    <name type="synonym">Salmo gairdneri</name>
    <dbReference type="NCBI Taxonomy" id="8022"/>
    <lineage>
        <taxon>Eukaryota</taxon>
        <taxon>Metazoa</taxon>
        <taxon>Chordata</taxon>
        <taxon>Craniata</taxon>
        <taxon>Vertebrata</taxon>
        <taxon>Euteleostomi</taxon>
        <taxon>Actinopterygii</taxon>
        <taxon>Neopterygii</taxon>
        <taxon>Teleostei</taxon>
        <taxon>Protacanthopterygii</taxon>
        <taxon>Salmoniformes</taxon>
        <taxon>Salmonidae</taxon>
        <taxon>Salmoninae</taxon>
        <taxon>Oncorhynchus</taxon>
    </lineage>
</organism>
<keyword evidence="9" id="KW-0968">Cytoplasmic vesicle</keyword>
<dbReference type="Pfam" id="PF08555">
    <property type="entry name" value="FAM32A"/>
    <property type="match status" value="1"/>
</dbReference>
<evidence type="ECO:0000256" key="10">
    <source>
        <dbReference type="ARBA" id="ARBA00057121"/>
    </source>
</evidence>
<evidence type="ECO:0000256" key="9">
    <source>
        <dbReference type="ARBA" id="ARBA00023329"/>
    </source>
</evidence>
<evidence type="ECO:0000256" key="4">
    <source>
        <dbReference type="ARBA" id="ARBA00022448"/>
    </source>
</evidence>
<reference evidence="13" key="2">
    <citation type="submission" date="2025-08" db="UniProtKB">
        <authorList>
            <consortium name="Ensembl"/>
        </authorList>
    </citation>
    <scope>IDENTIFICATION</scope>
</reference>
<evidence type="ECO:0000256" key="5">
    <source>
        <dbReference type="ARBA" id="ARBA00022553"/>
    </source>
</evidence>
<evidence type="ECO:0000259" key="12">
    <source>
        <dbReference type="PROSITE" id="PS51072"/>
    </source>
</evidence>
<dbReference type="InterPro" id="IPR018240">
    <property type="entry name" value="Clathrin_mu_CS"/>
</dbReference>
<reference evidence="13" key="1">
    <citation type="submission" date="2020-07" db="EMBL/GenBank/DDBJ databases">
        <title>A long reads based de novo assembly of the rainbow trout Arlee double haploid line genome.</title>
        <authorList>
            <person name="Gao G."/>
            <person name="Palti Y."/>
        </authorList>
    </citation>
    <scope>NUCLEOTIDE SEQUENCE [LARGE SCALE GENOMIC DNA]</scope>
</reference>
<dbReference type="FunFam" id="3.30.450.60:FF:000006">
    <property type="entry name" value="AP-1 complex subunit mu-1 isoform 1"/>
    <property type="match status" value="1"/>
</dbReference>
<dbReference type="PROSITE" id="PS51072">
    <property type="entry name" value="MHD"/>
    <property type="match status" value="1"/>
</dbReference>
<name>A0A8C7RKD3_ONCMY</name>
<dbReference type="InterPro" id="IPR036168">
    <property type="entry name" value="AP2_Mu_C_sf"/>
</dbReference>
<dbReference type="CDD" id="cd09258">
    <property type="entry name" value="AP-1_Mu1A_Cterm"/>
    <property type="match status" value="1"/>
</dbReference>
<keyword evidence="14" id="KW-1185">Reference proteome</keyword>
<dbReference type="GO" id="GO:0016192">
    <property type="term" value="P:vesicle-mediated transport"/>
    <property type="evidence" value="ECO:0007669"/>
    <property type="project" value="InterPro"/>
</dbReference>
<sequence>MFKSLLGDNTHFLIPLYSHMSCYPEEHNKYPHRFRPPLSLNHTPISLVAVMRLKVVCQPPYKSTEEEDDESTTTKMSDQYATVQKGSLKLKGIGVVSAGKKKKKKDKETKRLEQQINTNRNEEEETKSGYIDKRTPAQIAFDKMQEKRQMERILNKAEKTHKRRVEVLVCRNYRGDVDMSEIEHFMPILMDREEEGNLSPILAHGGVRFMWIKHNNLYLVATSKKNACVSLVFSFLYKIIQVFSEYFKELEEESIRDNFVIIYELMDELMDFGYPQTTDSKILQEYITQEGHKLDTGGPRPPATVTNAVSWRSEGIKYRKNEVFLDVIESVNLLVSANGNVLRSEIVGSIKMRVFLSGMPELRLGLNDKVLFENTGRGKSKSVELEDTKFHQCVRLSRFENDRTISFIPPDGEFELMSYRLNTHVKPLIWIESVIEKHSHSRIEYMIKAKSQFKRRSTANNVEIHIPVPTDADSPKFKTTVGSVKWIPENSEVVWSIKSFPGGKEYLMRAHFGLPSVEAEDKEGKPPISVKFEIPYFTTSGIQVRYLKIIEKSGYQALPWVRYITQNGDYQLRTQ</sequence>
<evidence type="ECO:0000256" key="3">
    <source>
        <dbReference type="ARBA" id="ARBA00005324"/>
    </source>
</evidence>
<keyword evidence="8" id="KW-0472">Membrane</keyword>
<dbReference type="CDD" id="cd14835">
    <property type="entry name" value="AP1_Mu_N"/>
    <property type="match status" value="1"/>
</dbReference>
<reference evidence="13" key="3">
    <citation type="submission" date="2025-09" db="UniProtKB">
        <authorList>
            <consortium name="Ensembl"/>
        </authorList>
    </citation>
    <scope>IDENTIFICATION</scope>
</reference>
<dbReference type="Gene3D" id="3.30.450.60">
    <property type="match status" value="1"/>
</dbReference>
<dbReference type="Gene3D" id="2.60.40.1170">
    <property type="entry name" value="Mu homology domain, subdomain B"/>
    <property type="match status" value="2"/>
</dbReference>
<accession>A0A8C7RKD3</accession>